<dbReference type="Pfam" id="PF01638">
    <property type="entry name" value="HxlR"/>
    <property type="match status" value="1"/>
</dbReference>
<keyword evidence="1" id="KW-0805">Transcription regulation</keyword>
<accession>A0A1C3N6Y0</accession>
<dbReference type="SUPFAM" id="SSF52833">
    <property type="entry name" value="Thioredoxin-like"/>
    <property type="match status" value="1"/>
</dbReference>
<dbReference type="PROSITE" id="PS51118">
    <property type="entry name" value="HTH_HXLR"/>
    <property type="match status" value="1"/>
</dbReference>
<dbReference type="GO" id="GO:0016209">
    <property type="term" value="F:antioxidant activity"/>
    <property type="evidence" value="ECO:0007669"/>
    <property type="project" value="InterPro"/>
</dbReference>
<dbReference type="InterPro" id="IPR036388">
    <property type="entry name" value="WH-like_DNA-bd_sf"/>
</dbReference>
<evidence type="ECO:0000256" key="3">
    <source>
        <dbReference type="ARBA" id="ARBA00023163"/>
    </source>
</evidence>
<dbReference type="PROSITE" id="PS51352">
    <property type="entry name" value="THIOREDOXIN_2"/>
    <property type="match status" value="1"/>
</dbReference>
<dbReference type="InterPro" id="IPR002577">
    <property type="entry name" value="HTH_HxlR"/>
</dbReference>
<feature type="domain" description="Thioredoxin" evidence="5">
    <location>
        <begin position="134"/>
        <end position="300"/>
    </location>
</feature>
<sequence length="315" mass="33648">MELTIVVGVRRVDLADADCGIAQSLGVLTDWWTFLLVRDIAGGVTRFDGLQRGLGMSRRALAERLAALVEHGVLRRQPYTDRPPRYDYLLTAKGEGLLPVLIALQEWGDRHVLGDGSLTATAAAGSAEARRVHALVGRRLPELTLPRHDGVPVSPAATDAWTVLYCFPGAFVPGVQGLPPYWEDIPGAPGCTLESRTYAARAAEFVAAGARIHGVSTQRPDQLTAFAAYAELPFPLLSDADGRLAAALLLPTFRAAGTDRLKRATLLLDPSATVRAVQFPVTDPAGSVGEMLRLVRDHVPVAERADARPGPDASA</sequence>
<dbReference type="Pfam" id="PF00578">
    <property type="entry name" value="AhpC-TSA"/>
    <property type="match status" value="1"/>
</dbReference>
<dbReference type="PANTHER" id="PTHR33204:SF18">
    <property type="entry name" value="TRANSCRIPTIONAL REGULATORY PROTEIN"/>
    <property type="match status" value="1"/>
</dbReference>
<keyword evidence="7" id="KW-1185">Reference proteome</keyword>
<dbReference type="PANTHER" id="PTHR33204">
    <property type="entry name" value="TRANSCRIPTIONAL REGULATOR, MARR FAMILY"/>
    <property type="match status" value="1"/>
</dbReference>
<dbReference type="AlphaFoldDB" id="A0A1C3N6Y0"/>
<proteinExistence type="predicted"/>
<dbReference type="GO" id="GO:0016491">
    <property type="term" value="F:oxidoreductase activity"/>
    <property type="evidence" value="ECO:0007669"/>
    <property type="project" value="InterPro"/>
</dbReference>
<dbReference type="EMBL" id="LT598496">
    <property type="protein sequence ID" value="SBV28345.1"/>
    <property type="molecule type" value="Genomic_DNA"/>
</dbReference>
<protein>
    <submittedName>
        <fullName evidence="6">Transcriptional regulator, HxlR family</fullName>
    </submittedName>
</protein>
<feature type="domain" description="HTH hxlR-type" evidence="4">
    <location>
        <begin position="19"/>
        <end position="116"/>
    </location>
</feature>
<dbReference type="PATRIC" id="fig|307121.4.peg.3971"/>
<dbReference type="CDD" id="cd03017">
    <property type="entry name" value="PRX_BCP"/>
    <property type="match status" value="1"/>
</dbReference>
<evidence type="ECO:0000313" key="7">
    <source>
        <dbReference type="Proteomes" id="UP000199393"/>
    </source>
</evidence>
<reference evidence="7" key="1">
    <citation type="submission" date="2016-06" db="EMBL/GenBank/DDBJ databases">
        <authorList>
            <person name="Varghese N."/>
            <person name="Submissions Spin"/>
        </authorList>
    </citation>
    <scope>NUCLEOTIDE SEQUENCE [LARGE SCALE GENOMIC DNA]</scope>
    <source>
        <strain evidence="7">DSM 45344</strain>
    </source>
</reference>
<dbReference type="InterPro" id="IPR036390">
    <property type="entry name" value="WH_DNA-bd_sf"/>
</dbReference>
<dbReference type="STRING" id="307121.GA0070620_3888"/>
<evidence type="ECO:0000256" key="2">
    <source>
        <dbReference type="ARBA" id="ARBA00023125"/>
    </source>
</evidence>
<evidence type="ECO:0000259" key="4">
    <source>
        <dbReference type="PROSITE" id="PS51118"/>
    </source>
</evidence>
<gene>
    <name evidence="6" type="ORF">GA0070620_3888</name>
</gene>
<evidence type="ECO:0000256" key="1">
    <source>
        <dbReference type="ARBA" id="ARBA00023015"/>
    </source>
</evidence>
<evidence type="ECO:0000259" key="5">
    <source>
        <dbReference type="PROSITE" id="PS51352"/>
    </source>
</evidence>
<dbReference type="InterPro" id="IPR000866">
    <property type="entry name" value="AhpC/TSA"/>
</dbReference>
<dbReference type="GO" id="GO:0003677">
    <property type="term" value="F:DNA binding"/>
    <property type="evidence" value="ECO:0007669"/>
    <property type="project" value="UniProtKB-KW"/>
</dbReference>
<dbReference type="Gene3D" id="3.40.30.10">
    <property type="entry name" value="Glutaredoxin"/>
    <property type="match status" value="1"/>
</dbReference>
<dbReference type="InterPro" id="IPR036249">
    <property type="entry name" value="Thioredoxin-like_sf"/>
</dbReference>
<dbReference type="InterPro" id="IPR013766">
    <property type="entry name" value="Thioredoxin_domain"/>
</dbReference>
<dbReference type="Gene3D" id="1.10.10.10">
    <property type="entry name" value="Winged helix-like DNA-binding domain superfamily/Winged helix DNA-binding domain"/>
    <property type="match status" value="1"/>
</dbReference>
<organism evidence="6 7">
    <name type="scientific">Micromonospora krabiensis</name>
    <dbReference type="NCBI Taxonomy" id="307121"/>
    <lineage>
        <taxon>Bacteria</taxon>
        <taxon>Bacillati</taxon>
        <taxon>Actinomycetota</taxon>
        <taxon>Actinomycetes</taxon>
        <taxon>Micromonosporales</taxon>
        <taxon>Micromonosporaceae</taxon>
        <taxon>Micromonospora</taxon>
    </lineage>
</organism>
<keyword evidence="2" id="KW-0238">DNA-binding</keyword>
<dbReference type="Proteomes" id="UP000199393">
    <property type="component" value="Chromosome I"/>
</dbReference>
<evidence type="ECO:0000313" key="6">
    <source>
        <dbReference type="EMBL" id="SBV28345.1"/>
    </source>
</evidence>
<dbReference type="SUPFAM" id="SSF46785">
    <property type="entry name" value="Winged helix' DNA-binding domain"/>
    <property type="match status" value="1"/>
</dbReference>
<keyword evidence="3" id="KW-0804">Transcription</keyword>
<name>A0A1C3N6Y0_9ACTN</name>